<dbReference type="InterPro" id="IPR036265">
    <property type="entry name" value="HIT-like_sf"/>
</dbReference>
<dbReference type="PANTHER" id="PTHR42763">
    <property type="entry name" value="ADP-GLUCOSE PHOSPHORYLASE"/>
    <property type="match status" value="1"/>
</dbReference>
<protein>
    <recommendedName>
        <fullName evidence="8">Galactose-1-phosphate uridylyltransferase</fullName>
        <ecNumber evidence="8">2.7.7.12</ecNumber>
    </recommendedName>
</protein>
<evidence type="ECO:0000256" key="8">
    <source>
        <dbReference type="NCBIfam" id="TIGR00209"/>
    </source>
</evidence>
<keyword evidence="7" id="KW-0119">Carbohydrate metabolism</keyword>
<keyword evidence="3 11" id="KW-0808">Transferase</keyword>
<evidence type="ECO:0000259" key="9">
    <source>
        <dbReference type="Pfam" id="PF01087"/>
    </source>
</evidence>
<sequence length="351" mass="40531">MSELRKDPIVQRWVIIASERGQRPSDFRVEASTVEINPKACPLCPNNEERTPPEVFAIRLDGSKPNTPGWLVRVVPNKFPALRLDSDLNRRGMGLFDMMNGIGAHEVVIETPEHNHDWDTMPVEQLQRVFQAFQARLNALKEDTRFRYSLVFRNYGVQAGASLSHPHSQIIALPIVPQLPKEKLTSARQYYLDKERCIFCDLIFQERELQKRVVMESEHIIVLSPFAARFPYELHFFPTRHSHDFAQESEDVLRDLAVVMKRVLTAVKRLLGQPAYNFVLQTAPNPVPRPGRPDYWGTLPYDYHWHWEFIPRLTRVAGFEWGTGFYINPVAPEAAAEVLREALRASPDEVR</sequence>
<dbReference type="Pfam" id="PF01087">
    <property type="entry name" value="GalP_UDP_transf"/>
    <property type="match status" value="1"/>
</dbReference>
<dbReference type="Pfam" id="PF02744">
    <property type="entry name" value="GalP_UDP_tr_C"/>
    <property type="match status" value="1"/>
</dbReference>
<evidence type="ECO:0000256" key="4">
    <source>
        <dbReference type="ARBA" id="ARBA00022695"/>
    </source>
</evidence>
<dbReference type="RefSeq" id="WP_259101662.1">
    <property type="nucleotide sequence ID" value="NZ_CP130454.1"/>
</dbReference>
<keyword evidence="5" id="KW-0479">Metal-binding</keyword>
<dbReference type="Gene3D" id="3.30.428.10">
    <property type="entry name" value="HIT-like"/>
    <property type="match status" value="2"/>
</dbReference>
<dbReference type="InterPro" id="IPR053177">
    <property type="entry name" value="ADP-glucose_phosphorylase"/>
</dbReference>
<reference evidence="11 12" key="1">
    <citation type="submission" date="2022-08" db="EMBL/GenBank/DDBJ databases">
        <title>Bacterial and archaeal communities from various locations to study Microbial Dark Matter (Phase II).</title>
        <authorList>
            <person name="Stepanauskas R."/>
        </authorList>
    </citation>
    <scope>NUCLEOTIDE SEQUENCE [LARGE SCALE GENOMIC DNA]</scope>
    <source>
        <strain evidence="11 12">PD1</strain>
    </source>
</reference>
<dbReference type="EMBL" id="JANUCP010000008">
    <property type="protein sequence ID" value="MCS3920993.1"/>
    <property type="molecule type" value="Genomic_DNA"/>
</dbReference>
<dbReference type="InterPro" id="IPR005850">
    <property type="entry name" value="GalP_Utransf_C"/>
</dbReference>
<feature type="domain" description="Galactose-1-phosphate uridyl transferase N-terminal" evidence="9">
    <location>
        <begin position="3"/>
        <end position="177"/>
    </location>
</feature>
<dbReference type="GO" id="GO:0008108">
    <property type="term" value="F:UDP-glucose:hexose-1-phosphate uridylyltransferase activity"/>
    <property type="evidence" value="ECO:0007669"/>
    <property type="project" value="UniProtKB-EC"/>
</dbReference>
<dbReference type="InterPro" id="IPR001937">
    <property type="entry name" value="GalP_UDPtransf1"/>
</dbReference>
<evidence type="ECO:0000259" key="10">
    <source>
        <dbReference type="Pfam" id="PF02744"/>
    </source>
</evidence>
<evidence type="ECO:0000256" key="1">
    <source>
        <dbReference type="ARBA" id="ARBA00001947"/>
    </source>
</evidence>
<keyword evidence="6" id="KW-0862">Zinc</keyword>
<keyword evidence="4 11" id="KW-0548">Nucleotidyltransferase</keyword>
<dbReference type="EC" id="2.7.7.12" evidence="8"/>
<evidence type="ECO:0000256" key="3">
    <source>
        <dbReference type="ARBA" id="ARBA00022679"/>
    </source>
</evidence>
<comment type="caution">
    <text evidence="11">The sequence shown here is derived from an EMBL/GenBank/DDBJ whole genome shotgun (WGS) entry which is preliminary data.</text>
</comment>
<evidence type="ECO:0000256" key="7">
    <source>
        <dbReference type="ARBA" id="ARBA00023277"/>
    </source>
</evidence>
<dbReference type="PANTHER" id="PTHR42763:SF1">
    <property type="entry name" value="UDP-GLUCOSE--HEXOSE-1-PHOSPHATE URIDYLYLTRANSFERASE"/>
    <property type="match status" value="1"/>
</dbReference>
<name>A0ABT2ESP9_9BACT</name>
<dbReference type="Proteomes" id="UP001204798">
    <property type="component" value="Unassembled WGS sequence"/>
</dbReference>
<dbReference type="SUPFAM" id="SSF54197">
    <property type="entry name" value="HIT-like"/>
    <property type="match status" value="2"/>
</dbReference>
<evidence type="ECO:0000256" key="2">
    <source>
        <dbReference type="ARBA" id="ARBA00010951"/>
    </source>
</evidence>
<evidence type="ECO:0000313" key="11">
    <source>
        <dbReference type="EMBL" id="MCS3920993.1"/>
    </source>
</evidence>
<evidence type="ECO:0000256" key="5">
    <source>
        <dbReference type="ARBA" id="ARBA00022723"/>
    </source>
</evidence>
<comment type="similarity">
    <text evidence="2">Belongs to the galactose-1-phosphate uridylyltransferase type 1 family.</text>
</comment>
<dbReference type="NCBIfam" id="TIGR00209">
    <property type="entry name" value="galT_1"/>
    <property type="match status" value="1"/>
</dbReference>
<evidence type="ECO:0000313" key="12">
    <source>
        <dbReference type="Proteomes" id="UP001204798"/>
    </source>
</evidence>
<gene>
    <name evidence="11" type="ORF">M2350_003434</name>
</gene>
<comment type="cofactor">
    <cofactor evidence="1">
        <name>Zn(2+)</name>
        <dbReference type="ChEBI" id="CHEBI:29105"/>
    </cofactor>
</comment>
<dbReference type="PIRSF" id="PIRSF000808">
    <property type="entry name" value="GalT"/>
    <property type="match status" value="1"/>
</dbReference>
<evidence type="ECO:0000256" key="6">
    <source>
        <dbReference type="ARBA" id="ARBA00022833"/>
    </source>
</evidence>
<dbReference type="InterPro" id="IPR005849">
    <property type="entry name" value="GalP_Utransf_N"/>
</dbReference>
<organism evidence="11 12">
    <name type="scientific">Candidatus Fervidibacter sacchari</name>
    <dbReference type="NCBI Taxonomy" id="1448929"/>
    <lineage>
        <taxon>Bacteria</taxon>
        <taxon>Candidatus Fervidibacterota</taxon>
        <taxon>Candidatus Fervidibacter</taxon>
    </lineage>
</organism>
<feature type="domain" description="Galactose-1-phosphate uridyl transferase C-terminal" evidence="10">
    <location>
        <begin position="186"/>
        <end position="266"/>
    </location>
</feature>
<accession>A0ABT2ESP9</accession>
<keyword evidence="12" id="KW-1185">Reference proteome</keyword>
<proteinExistence type="inferred from homology"/>